<evidence type="ECO:0000256" key="7">
    <source>
        <dbReference type="ARBA" id="ARBA00022679"/>
    </source>
</evidence>
<dbReference type="KEGG" id="eus:EUTSA_v10021980mg"/>
<dbReference type="InterPro" id="IPR031127">
    <property type="entry name" value="E3_UB_ligase_RBR"/>
</dbReference>
<dbReference type="InterPro" id="IPR044066">
    <property type="entry name" value="TRIAD_supradom"/>
</dbReference>
<evidence type="ECO:0000256" key="13">
    <source>
        <dbReference type="PROSITE-ProRule" id="PRU00175"/>
    </source>
</evidence>
<feature type="domain" description="RING-type" evidence="14">
    <location>
        <begin position="72"/>
        <end position="118"/>
    </location>
</feature>
<comment type="pathway">
    <text evidence="4">Protein modification; protein ubiquitination.</text>
</comment>
<dbReference type="EMBL" id="KI517408">
    <property type="protein sequence ID" value="ESQ48554.1"/>
    <property type="molecule type" value="Genomic_DNA"/>
</dbReference>
<dbReference type="InterPro" id="IPR001841">
    <property type="entry name" value="Znf_RING"/>
</dbReference>
<gene>
    <name evidence="16" type="ORF">EUTSA_v10021980mg</name>
</gene>
<feature type="domain" description="RING-type" evidence="15">
    <location>
        <begin position="305"/>
        <end position="504"/>
    </location>
</feature>
<keyword evidence="10 13" id="KW-0863">Zinc-finger</keyword>
<dbReference type="SMART" id="SM00647">
    <property type="entry name" value="IBR"/>
    <property type="match status" value="2"/>
</dbReference>
<evidence type="ECO:0000256" key="10">
    <source>
        <dbReference type="ARBA" id="ARBA00022771"/>
    </source>
</evidence>
<feature type="domain" description="RING-type" evidence="14">
    <location>
        <begin position="309"/>
        <end position="355"/>
    </location>
</feature>
<comment type="similarity">
    <text evidence="5">Belongs to the RBR family. Ariadne subfamily.</text>
</comment>
<evidence type="ECO:0000256" key="8">
    <source>
        <dbReference type="ARBA" id="ARBA00022723"/>
    </source>
</evidence>
<evidence type="ECO:0000256" key="3">
    <source>
        <dbReference type="ARBA" id="ARBA00003976"/>
    </source>
</evidence>
<evidence type="ECO:0000313" key="17">
    <source>
        <dbReference type="Proteomes" id="UP000030689"/>
    </source>
</evidence>
<keyword evidence="12" id="KW-0862">Zinc</keyword>
<evidence type="ECO:0000256" key="6">
    <source>
        <dbReference type="ARBA" id="ARBA00012251"/>
    </source>
</evidence>
<dbReference type="Gene3D" id="3.30.40.10">
    <property type="entry name" value="Zinc/RING finger domain, C3HC4 (zinc finger)"/>
    <property type="match status" value="2"/>
</dbReference>
<evidence type="ECO:0000313" key="16">
    <source>
        <dbReference type="EMBL" id="ESQ48554.1"/>
    </source>
</evidence>
<dbReference type="EC" id="2.3.2.31" evidence="6"/>
<dbReference type="PANTHER" id="PTHR11685">
    <property type="entry name" value="RBR FAMILY RING FINGER AND IBR DOMAIN-CONTAINING"/>
    <property type="match status" value="1"/>
</dbReference>
<keyword evidence="8" id="KW-0479">Metal-binding</keyword>
<comment type="catalytic activity">
    <reaction evidence="1">
        <text>[E2 ubiquitin-conjugating enzyme]-S-ubiquitinyl-L-cysteine + [acceptor protein]-L-lysine = [E2 ubiquitin-conjugating enzyme]-L-cysteine + [acceptor protein]-N(6)-ubiquitinyl-L-lysine.</text>
        <dbReference type="EC" id="2.3.2.31"/>
    </reaction>
</comment>
<dbReference type="AlphaFoldDB" id="V4LXK2"/>
<evidence type="ECO:0000259" key="15">
    <source>
        <dbReference type="PROSITE" id="PS51873"/>
    </source>
</evidence>
<proteinExistence type="inferred from homology"/>
<dbReference type="SMART" id="SM00184">
    <property type="entry name" value="RING"/>
    <property type="match status" value="2"/>
</dbReference>
<dbReference type="SUPFAM" id="SSF57850">
    <property type="entry name" value="RING/U-box"/>
    <property type="match status" value="6"/>
</dbReference>
<organism evidence="16 17">
    <name type="scientific">Eutrema salsugineum</name>
    <name type="common">Saltwater cress</name>
    <name type="synonym">Sisymbrium salsugineum</name>
    <dbReference type="NCBI Taxonomy" id="72664"/>
    <lineage>
        <taxon>Eukaryota</taxon>
        <taxon>Viridiplantae</taxon>
        <taxon>Streptophyta</taxon>
        <taxon>Embryophyta</taxon>
        <taxon>Tracheophyta</taxon>
        <taxon>Spermatophyta</taxon>
        <taxon>Magnoliopsida</taxon>
        <taxon>eudicotyledons</taxon>
        <taxon>Gunneridae</taxon>
        <taxon>Pentapetalae</taxon>
        <taxon>rosids</taxon>
        <taxon>malvids</taxon>
        <taxon>Brassicales</taxon>
        <taxon>Brassicaceae</taxon>
        <taxon>Eutremeae</taxon>
        <taxon>Eutrema</taxon>
    </lineage>
</organism>
<comment type="cofactor">
    <cofactor evidence="2">
        <name>Zn(2+)</name>
        <dbReference type="ChEBI" id="CHEBI:29105"/>
    </cofactor>
</comment>
<accession>V4LXK2</accession>
<dbReference type="Proteomes" id="UP000030689">
    <property type="component" value="Unassembled WGS sequence"/>
</dbReference>
<dbReference type="InterPro" id="IPR013083">
    <property type="entry name" value="Znf_RING/FYVE/PHD"/>
</dbReference>
<dbReference type="GO" id="GO:0008270">
    <property type="term" value="F:zinc ion binding"/>
    <property type="evidence" value="ECO:0007669"/>
    <property type="project" value="UniProtKB-KW"/>
</dbReference>
<comment type="function">
    <text evidence="3">Might act as an E3 ubiquitin-protein ligase, or as part of E3 complex, which accepts ubiquitin from specific E2 ubiquitin-conjugating enzymes and then transfers it to substrates.</text>
</comment>
<dbReference type="OMA" id="RCAHSIC"/>
<evidence type="ECO:0000256" key="9">
    <source>
        <dbReference type="ARBA" id="ARBA00022737"/>
    </source>
</evidence>
<evidence type="ECO:0000256" key="5">
    <source>
        <dbReference type="ARBA" id="ARBA00005884"/>
    </source>
</evidence>
<name>V4LXK2_EUTSA</name>
<dbReference type="Gramene" id="ESQ48554">
    <property type="protein sequence ID" value="ESQ48554"/>
    <property type="gene ID" value="EUTSA_v10021980mg"/>
</dbReference>
<dbReference type="GO" id="GO:0061630">
    <property type="term" value="F:ubiquitin protein ligase activity"/>
    <property type="evidence" value="ECO:0007669"/>
    <property type="project" value="UniProtKB-EC"/>
</dbReference>
<protein>
    <recommendedName>
        <fullName evidence="6">RBR-type E3 ubiquitin transferase</fullName>
        <ecNumber evidence="6">2.3.2.31</ecNumber>
    </recommendedName>
</protein>
<keyword evidence="17" id="KW-1185">Reference proteome</keyword>
<dbReference type="PROSITE" id="PS50089">
    <property type="entry name" value="ZF_RING_2"/>
    <property type="match status" value="2"/>
</dbReference>
<evidence type="ECO:0000256" key="11">
    <source>
        <dbReference type="ARBA" id="ARBA00022786"/>
    </source>
</evidence>
<dbReference type="InterPro" id="IPR002867">
    <property type="entry name" value="IBR_dom"/>
</dbReference>
<evidence type="ECO:0000256" key="1">
    <source>
        <dbReference type="ARBA" id="ARBA00001798"/>
    </source>
</evidence>
<evidence type="ECO:0000259" key="14">
    <source>
        <dbReference type="PROSITE" id="PS50089"/>
    </source>
</evidence>
<dbReference type="GO" id="GO:0016567">
    <property type="term" value="P:protein ubiquitination"/>
    <property type="evidence" value="ECO:0007669"/>
    <property type="project" value="UniProtKB-UniPathway"/>
</dbReference>
<dbReference type="FunFam" id="3.30.40.10:FF:000230">
    <property type="entry name" value="RBR-type E3 ubiquitin transferase"/>
    <property type="match status" value="2"/>
</dbReference>
<keyword evidence="9" id="KW-0677">Repeat</keyword>
<evidence type="ECO:0000256" key="2">
    <source>
        <dbReference type="ARBA" id="ARBA00001947"/>
    </source>
</evidence>
<dbReference type="UniPathway" id="UPA00143"/>
<dbReference type="CDD" id="cd22582">
    <property type="entry name" value="BRcat_RBR_unk"/>
    <property type="match status" value="2"/>
</dbReference>
<dbReference type="eggNOG" id="KOG1812">
    <property type="taxonomic scope" value="Eukaryota"/>
</dbReference>
<dbReference type="STRING" id="72664.V4LXK2"/>
<feature type="domain" description="RING-type" evidence="15">
    <location>
        <begin position="68"/>
        <end position="288"/>
    </location>
</feature>
<keyword evidence="7" id="KW-0808">Transferase</keyword>
<reference evidence="16 17" key="1">
    <citation type="journal article" date="2013" name="Front. Plant Sci.">
        <title>The Reference Genome of the Halophytic Plant Eutrema salsugineum.</title>
        <authorList>
            <person name="Yang R."/>
            <person name="Jarvis D.E."/>
            <person name="Chen H."/>
            <person name="Beilstein M.A."/>
            <person name="Grimwood J."/>
            <person name="Jenkins J."/>
            <person name="Shu S."/>
            <person name="Prochnik S."/>
            <person name="Xin M."/>
            <person name="Ma C."/>
            <person name="Schmutz J."/>
            <person name="Wing R.A."/>
            <person name="Mitchell-Olds T."/>
            <person name="Schumaker K.S."/>
            <person name="Wang X."/>
        </authorList>
    </citation>
    <scope>NUCLEOTIDE SEQUENCE [LARGE SCALE GENOMIC DNA]</scope>
</reference>
<evidence type="ECO:0000256" key="12">
    <source>
        <dbReference type="ARBA" id="ARBA00022833"/>
    </source>
</evidence>
<dbReference type="PROSITE" id="PS51873">
    <property type="entry name" value="TRIAD"/>
    <property type="match status" value="2"/>
</dbReference>
<sequence>MGSCFSSSSSSSSRTRMVDYYYSPALYDYDKVFGTTDKYARDLQRFSSLINSTEDPEIKIESETAEQSRRFCLICMDEKPFSDIVRGTNNCTHSYCTECTVRYVTTKVEENIAMIKCPDVDCTRLIEPYTCRDLITKDVFERWDNALCESLILSSEKVHCPFEDCSAMMVADDDQGNDAKVTETECPSCHRLFCAQCKVTWHAGIRCQEFQRFGDTKKKSSDEEDALLVKMAKNKQWRRCPRCKYYVEKVDGCLHIDCRISSTFDKIRATSNTLNNNLQVQMNHTRWIKREGWWKEVENQSAEPSRRLCMLCMDEKPSSDIFRGATDCNHSYCTECTIHYVADKIKENSGWIKCPDVGCTRFLDPYICRHLIPKDVFERWEKISCESLFSPRDKFYCPFKDCSAMMVEDGFSANVTQTECPSCHRLFCMQCKVTWHKGIGCEEFQSSGNTKKKSSDDKDAVLIQMANNKQWRRCPSCKFYVGKSYASYGCMHIRCRILITHAEL</sequence>
<keyword evidence="11" id="KW-0833">Ubl conjugation pathway</keyword>
<evidence type="ECO:0000256" key="4">
    <source>
        <dbReference type="ARBA" id="ARBA00004906"/>
    </source>
</evidence>
<dbReference type="Pfam" id="PF01485">
    <property type="entry name" value="IBR"/>
    <property type="match status" value="2"/>
</dbReference>